<sequence>MGARTAGFAGAECDLGAGRGPGARQRPRCGGDGAGKSARARDGVGIEFQDGCRNRVFRFRDSNRIGSGIDIQVVVVFWDGI</sequence>
<evidence type="ECO:0000256" key="1">
    <source>
        <dbReference type="SAM" id="MobiDB-lite"/>
    </source>
</evidence>
<evidence type="ECO:0000313" key="3">
    <source>
        <dbReference type="Proteomes" id="UP001187192"/>
    </source>
</evidence>
<dbReference type="Proteomes" id="UP001187192">
    <property type="component" value="Unassembled WGS sequence"/>
</dbReference>
<organism evidence="2 3">
    <name type="scientific">Ficus carica</name>
    <name type="common">Common fig</name>
    <dbReference type="NCBI Taxonomy" id="3494"/>
    <lineage>
        <taxon>Eukaryota</taxon>
        <taxon>Viridiplantae</taxon>
        <taxon>Streptophyta</taxon>
        <taxon>Embryophyta</taxon>
        <taxon>Tracheophyta</taxon>
        <taxon>Spermatophyta</taxon>
        <taxon>Magnoliopsida</taxon>
        <taxon>eudicotyledons</taxon>
        <taxon>Gunneridae</taxon>
        <taxon>Pentapetalae</taxon>
        <taxon>rosids</taxon>
        <taxon>fabids</taxon>
        <taxon>Rosales</taxon>
        <taxon>Moraceae</taxon>
        <taxon>Ficeae</taxon>
        <taxon>Ficus</taxon>
    </lineage>
</organism>
<name>A0AA88D1D6_FICCA</name>
<accession>A0AA88D1D6</accession>
<protein>
    <submittedName>
        <fullName evidence="2">Uncharacterized protein</fullName>
    </submittedName>
</protein>
<reference evidence="2" key="1">
    <citation type="submission" date="2023-07" db="EMBL/GenBank/DDBJ databases">
        <title>draft genome sequence of fig (Ficus carica).</title>
        <authorList>
            <person name="Takahashi T."/>
            <person name="Nishimura K."/>
        </authorList>
    </citation>
    <scope>NUCLEOTIDE SEQUENCE</scope>
</reference>
<dbReference type="EMBL" id="BTGU01000007">
    <property type="protein sequence ID" value="GMN37602.1"/>
    <property type="molecule type" value="Genomic_DNA"/>
</dbReference>
<keyword evidence="3" id="KW-1185">Reference proteome</keyword>
<dbReference type="AlphaFoldDB" id="A0AA88D1D6"/>
<gene>
    <name evidence="2" type="ORF">TIFTF001_006959</name>
</gene>
<comment type="caution">
    <text evidence="2">The sequence shown here is derived from an EMBL/GenBank/DDBJ whole genome shotgun (WGS) entry which is preliminary data.</text>
</comment>
<evidence type="ECO:0000313" key="2">
    <source>
        <dbReference type="EMBL" id="GMN37602.1"/>
    </source>
</evidence>
<dbReference type="Gramene" id="FCD_00014336-RA">
    <property type="protein sequence ID" value="FCD_00014336-RA:cds"/>
    <property type="gene ID" value="FCD_00014336"/>
</dbReference>
<feature type="region of interest" description="Disordered" evidence="1">
    <location>
        <begin position="1"/>
        <end position="37"/>
    </location>
</feature>
<proteinExistence type="predicted"/>